<keyword evidence="2" id="KW-0813">Transport</keyword>
<dbReference type="PANTHER" id="PTHR43791:SF85">
    <property type="entry name" value="TRANSPORTER, PUTATIVE (AFU_ORTHOLOGUE AFUA_6G00710)-RELATED"/>
    <property type="match status" value="1"/>
</dbReference>
<evidence type="ECO:0000313" key="10">
    <source>
        <dbReference type="Proteomes" id="UP000807469"/>
    </source>
</evidence>
<dbReference type="GO" id="GO:0022857">
    <property type="term" value="F:transmembrane transporter activity"/>
    <property type="evidence" value="ECO:0007669"/>
    <property type="project" value="InterPro"/>
</dbReference>
<name>A0A9P5Z2X4_9AGAR</name>
<proteinExistence type="predicted"/>
<comment type="subcellular location">
    <subcellularLocation>
        <location evidence="1">Membrane</location>
        <topology evidence="1">Multi-pass membrane protein</topology>
    </subcellularLocation>
</comment>
<feature type="transmembrane region" description="Helical" evidence="7">
    <location>
        <begin position="448"/>
        <end position="468"/>
    </location>
</feature>
<keyword evidence="10" id="KW-1185">Reference proteome</keyword>
<feature type="transmembrane region" description="Helical" evidence="7">
    <location>
        <begin position="186"/>
        <end position="205"/>
    </location>
</feature>
<dbReference type="OrthoDB" id="2985014at2759"/>
<evidence type="ECO:0000256" key="7">
    <source>
        <dbReference type="SAM" id="Phobius"/>
    </source>
</evidence>
<dbReference type="InterPro" id="IPR020846">
    <property type="entry name" value="MFS_dom"/>
</dbReference>
<dbReference type="InterPro" id="IPR036259">
    <property type="entry name" value="MFS_trans_sf"/>
</dbReference>
<evidence type="ECO:0000256" key="2">
    <source>
        <dbReference type="ARBA" id="ARBA00022448"/>
    </source>
</evidence>
<feature type="transmembrane region" description="Helical" evidence="7">
    <location>
        <begin position="82"/>
        <end position="103"/>
    </location>
</feature>
<feature type="transmembrane region" description="Helical" evidence="7">
    <location>
        <begin position="353"/>
        <end position="371"/>
    </location>
</feature>
<dbReference type="SUPFAM" id="SSF103473">
    <property type="entry name" value="MFS general substrate transporter"/>
    <property type="match status" value="1"/>
</dbReference>
<dbReference type="AlphaFoldDB" id="A0A9P5Z2X4"/>
<gene>
    <name evidence="9" type="ORF">BDN70DRAFT_857774</name>
</gene>
<dbReference type="FunFam" id="1.20.1250.20:FF:000034">
    <property type="entry name" value="MFS general substrate transporter"/>
    <property type="match status" value="1"/>
</dbReference>
<evidence type="ECO:0000313" key="9">
    <source>
        <dbReference type="EMBL" id="KAF9479861.1"/>
    </source>
</evidence>
<feature type="transmembrane region" description="Helical" evidence="7">
    <location>
        <begin position="123"/>
        <end position="142"/>
    </location>
</feature>
<feature type="compositionally biased region" description="Basic and acidic residues" evidence="6">
    <location>
        <begin position="1"/>
        <end position="13"/>
    </location>
</feature>
<evidence type="ECO:0000256" key="3">
    <source>
        <dbReference type="ARBA" id="ARBA00022692"/>
    </source>
</evidence>
<dbReference type="Pfam" id="PF07690">
    <property type="entry name" value="MFS_1"/>
    <property type="match status" value="1"/>
</dbReference>
<sequence>MEDSKQFIDDGEKGIGSQTSLRSPSPTTDATFAKSVWRKMDLCLLPVVTMFYFLSFLDRANIGNSRVAGLQKDLKMTNNQYSIALTVTYVPYIVAELPSNLLLKFSCRPCFLGAPVQVIGPNLMLPTMLTLWGIVTTLQGVLHTYSCLLACRFFLGLFEGGVFPGLVLYLSFFYPRQELQWRISAFFSAASVSGAFSGLLAFGIINMNGIGNRPGWAWIFILEGLFTFVFGITSYFLLPRSPAHASFLTQRQKDYVINKLKEDGATGRDDDVDRFSWVEVGRAFALPQVWMLAILFFFAGTILYGMAYFTPSIVQTLGFTSNRAQLMSVPPFASAFVLTMLGAYISDRYHCRGFISIFSCVLCVIGFSMFLKSHSHNIQYASLFFSIPGTYLSAPTLSTWSANNAAPHTRRATAIAIGFIMTNSGGILATWLLGALSPAPSYALATRVLLAFSVLMVAISALNTWYLWNQNNKKAEIRKTSTIDSEAPGLGDRSAWFIYAL</sequence>
<feature type="transmembrane region" description="Helical" evidence="7">
    <location>
        <begin position="414"/>
        <end position="436"/>
    </location>
</feature>
<feature type="transmembrane region" description="Helical" evidence="7">
    <location>
        <begin position="42"/>
        <end position="62"/>
    </location>
</feature>
<feature type="domain" description="Major facilitator superfamily (MFS) profile" evidence="8">
    <location>
        <begin position="44"/>
        <end position="472"/>
    </location>
</feature>
<protein>
    <submittedName>
        <fullName evidence="9">MFS general substrate transporter</fullName>
    </submittedName>
</protein>
<evidence type="ECO:0000256" key="1">
    <source>
        <dbReference type="ARBA" id="ARBA00004141"/>
    </source>
</evidence>
<dbReference type="Proteomes" id="UP000807469">
    <property type="component" value="Unassembled WGS sequence"/>
</dbReference>
<feature type="compositionally biased region" description="Polar residues" evidence="6">
    <location>
        <begin position="16"/>
        <end position="27"/>
    </location>
</feature>
<evidence type="ECO:0000256" key="6">
    <source>
        <dbReference type="SAM" id="MobiDB-lite"/>
    </source>
</evidence>
<dbReference type="PROSITE" id="PS50850">
    <property type="entry name" value="MFS"/>
    <property type="match status" value="1"/>
</dbReference>
<keyword evidence="5 7" id="KW-0472">Membrane</keyword>
<evidence type="ECO:0000259" key="8">
    <source>
        <dbReference type="PROSITE" id="PS50850"/>
    </source>
</evidence>
<evidence type="ECO:0000256" key="4">
    <source>
        <dbReference type="ARBA" id="ARBA00022989"/>
    </source>
</evidence>
<keyword evidence="4 7" id="KW-1133">Transmembrane helix</keyword>
<keyword evidence="3 7" id="KW-0812">Transmembrane</keyword>
<reference evidence="9" key="1">
    <citation type="submission" date="2020-11" db="EMBL/GenBank/DDBJ databases">
        <authorList>
            <consortium name="DOE Joint Genome Institute"/>
            <person name="Ahrendt S."/>
            <person name="Riley R."/>
            <person name="Andreopoulos W."/>
            <person name="Labutti K."/>
            <person name="Pangilinan J."/>
            <person name="Ruiz-Duenas F.J."/>
            <person name="Barrasa J.M."/>
            <person name="Sanchez-Garcia M."/>
            <person name="Camarero S."/>
            <person name="Miyauchi S."/>
            <person name="Serrano A."/>
            <person name="Linde D."/>
            <person name="Babiker R."/>
            <person name="Drula E."/>
            <person name="Ayuso-Fernandez I."/>
            <person name="Pacheco R."/>
            <person name="Padilla G."/>
            <person name="Ferreira P."/>
            <person name="Barriuso J."/>
            <person name="Kellner H."/>
            <person name="Castanera R."/>
            <person name="Alfaro M."/>
            <person name="Ramirez L."/>
            <person name="Pisabarro A.G."/>
            <person name="Kuo A."/>
            <person name="Tritt A."/>
            <person name="Lipzen A."/>
            <person name="He G."/>
            <person name="Yan M."/>
            <person name="Ng V."/>
            <person name="Cullen D."/>
            <person name="Martin F."/>
            <person name="Rosso M.-N."/>
            <person name="Henrissat B."/>
            <person name="Hibbett D."/>
            <person name="Martinez A.T."/>
            <person name="Grigoriev I.V."/>
        </authorList>
    </citation>
    <scope>NUCLEOTIDE SEQUENCE</scope>
    <source>
        <strain evidence="9">CIRM-BRFM 674</strain>
    </source>
</reference>
<dbReference type="Gene3D" id="1.20.1250.20">
    <property type="entry name" value="MFS general substrate transporter like domains"/>
    <property type="match status" value="2"/>
</dbReference>
<feature type="transmembrane region" description="Helical" evidence="7">
    <location>
        <begin position="154"/>
        <end position="174"/>
    </location>
</feature>
<organism evidence="9 10">
    <name type="scientific">Pholiota conissans</name>
    <dbReference type="NCBI Taxonomy" id="109636"/>
    <lineage>
        <taxon>Eukaryota</taxon>
        <taxon>Fungi</taxon>
        <taxon>Dikarya</taxon>
        <taxon>Basidiomycota</taxon>
        <taxon>Agaricomycotina</taxon>
        <taxon>Agaricomycetes</taxon>
        <taxon>Agaricomycetidae</taxon>
        <taxon>Agaricales</taxon>
        <taxon>Agaricineae</taxon>
        <taxon>Strophariaceae</taxon>
        <taxon>Pholiota</taxon>
    </lineage>
</organism>
<feature type="transmembrane region" description="Helical" evidence="7">
    <location>
        <begin position="329"/>
        <end position="346"/>
    </location>
</feature>
<dbReference type="EMBL" id="MU155204">
    <property type="protein sequence ID" value="KAF9479861.1"/>
    <property type="molecule type" value="Genomic_DNA"/>
</dbReference>
<evidence type="ECO:0000256" key="5">
    <source>
        <dbReference type="ARBA" id="ARBA00023136"/>
    </source>
</evidence>
<dbReference type="InterPro" id="IPR011701">
    <property type="entry name" value="MFS"/>
</dbReference>
<accession>A0A9P5Z2X4</accession>
<comment type="caution">
    <text evidence="9">The sequence shown here is derived from an EMBL/GenBank/DDBJ whole genome shotgun (WGS) entry which is preliminary data.</text>
</comment>
<feature type="transmembrane region" description="Helical" evidence="7">
    <location>
        <begin position="383"/>
        <end position="402"/>
    </location>
</feature>
<dbReference type="FunFam" id="1.20.1250.20:FF:000013">
    <property type="entry name" value="MFS general substrate transporter"/>
    <property type="match status" value="1"/>
</dbReference>
<dbReference type="PANTHER" id="PTHR43791">
    <property type="entry name" value="PERMEASE-RELATED"/>
    <property type="match status" value="1"/>
</dbReference>
<feature type="region of interest" description="Disordered" evidence="6">
    <location>
        <begin position="1"/>
        <end position="27"/>
    </location>
</feature>
<dbReference type="GO" id="GO:0016020">
    <property type="term" value="C:membrane"/>
    <property type="evidence" value="ECO:0007669"/>
    <property type="project" value="UniProtKB-SubCell"/>
</dbReference>
<feature type="transmembrane region" description="Helical" evidence="7">
    <location>
        <begin position="289"/>
        <end position="309"/>
    </location>
</feature>
<feature type="transmembrane region" description="Helical" evidence="7">
    <location>
        <begin position="217"/>
        <end position="238"/>
    </location>
</feature>